<name>A0A8X7N3A5_9BASI</name>
<dbReference type="EMBL" id="LWDG02000752">
    <property type="protein sequence ID" value="KAE8262693.1"/>
    <property type="molecule type" value="Genomic_DNA"/>
</dbReference>
<evidence type="ECO:0000256" key="3">
    <source>
        <dbReference type="ARBA" id="ARBA00022840"/>
    </source>
</evidence>
<accession>A0A8X7N3A5</accession>
<dbReference type="AlphaFoldDB" id="A0A8X7N3A5"/>
<dbReference type="PANTHER" id="PTHR23077:SF171">
    <property type="entry name" value="NUCLEAR VALOSIN-CONTAINING PROTEIN-LIKE"/>
    <property type="match status" value="1"/>
</dbReference>
<keyword evidence="2 4" id="KW-0547">Nucleotide-binding</keyword>
<evidence type="ECO:0000256" key="2">
    <source>
        <dbReference type="ARBA" id="ARBA00022741"/>
    </source>
</evidence>
<dbReference type="SUPFAM" id="SSF52540">
    <property type="entry name" value="P-loop containing nucleoside triphosphate hydrolases"/>
    <property type="match status" value="1"/>
</dbReference>
<evidence type="ECO:0000256" key="4">
    <source>
        <dbReference type="RuleBase" id="RU003651"/>
    </source>
</evidence>
<dbReference type="PROSITE" id="PS00674">
    <property type="entry name" value="AAA"/>
    <property type="match status" value="1"/>
</dbReference>
<keyword evidence="7" id="KW-1185">Reference proteome</keyword>
<dbReference type="InterPro" id="IPR003960">
    <property type="entry name" value="ATPase_AAA_CS"/>
</dbReference>
<protein>
    <recommendedName>
        <fullName evidence="5">ATPase AAA-type core domain-containing protein</fullName>
    </recommendedName>
</protein>
<feature type="domain" description="ATPase AAA-type core" evidence="5">
    <location>
        <begin position="2"/>
        <end position="45"/>
    </location>
</feature>
<keyword evidence="3 4" id="KW-0067">ATP-binding</keyword>
<evidence type="ECO:0000313" key="7">
    <source>
        <dbReference type="Proteomes" id="UP000078113"/>
    </source>
</evidence>
<evidence type="ECO:0000259" key="5">
    <source>
        <dbReference type="Pfam" id="PF00004"/>
    </source>
</evidence>
<reference evidence="6" key="1">
    <citation type="submission" date="2016-04" db="EMBL/GenBank/DDBJ databases">
        <authorList>
            <person name="Nguyen H.D."/>
            <person name="Samba Siva P."/>
            <person name="Cullis J."/>
            <person name="Levesque C.A."/>
            <person name="Hambleton S."/>
        </authorList>
    </citation>
    <scope>NUCLEOTIDE SEQUENCE</scope>
    <source>
        <strain evidence="6">DAOMC 236422</strain>
    </source>
</reference>
<dbReference type="InterPro" id="IPR050168">
    <property type="entry name" value="AAA_ATPase_domain"/>
</dbReference>
<dbReference type="Pfam" id="PF00004">
    <property type="entry name" value="AAA"/>
    <property type="match status" value="1"/>
</dbReference>
<organism evidence="6 7">
    <name type="scientific">Tilletia walkeri</name>
    <dbReference type="NCBI Taxonomy" id="117179"/>
    <lineage>
        <taxon>Eukaryota</taxon>
        <taxon>Fungi</taxon>
        <taxon>Dikarya</taxon>
        <taxon>Basidiomycota</taxon>
        <taxon>Ustilaginomycotina</taxon>
        <taxon>Exobasidiomycetes</taxon>
        <taxon>Tilletiales</taxon>
        <taxon>Tilletiaceae</taxon>
        <taxon>Tilletia</taxon>
    </lineage>
</organism>
<dbReference type="InterPro" id="IPR003959">
    <property type="entry name" value="ATPase_AAA_core"/>
</dbReference>
<dbReference type="GO" id="GO:0016887">
    <property type="term" value="F:ATP hydrolysis activity"/>
    <property type="evidence" value="ECO:0007669"/>
    <property type="project" value="InterPro"/>
</dbReference>
<dbReference type="GO" id="GO:0005524">
    <property type="term" value="F:ATP binding"/>
    <property type="evidence" value="ECO:0007669"/>
    <property type="project" value="UniProtKB-KW"/>
</dbReference>
<reference evidence="6" key="2">
    <citation type="journal article" date="2019" name="IMA Fungus">
        <title>Genome sequencing and comparison of five Tilletia species to identify candidate genes for the detection of regulated species infecting wheat.</title>
        <authorList>
            <person name="Nguyen H.D.T."/>
            <person name="Sultana T."/>
            <person name="Kesanakurti P."/>
            <person name="Hambleton S."/>
        </authorList>
    </citation>
    <scope>NUCLEOTIDE SEQUENCE</scope>
    <source>
        <strain evidence="6">DAOMC 236422</strain>
    </source>
</reference>
<sequence>MLSQLLTELDGVRQLPVALVATSNSKQSIDPALLRRLAVHIEVPLPTHRSRCAIIDQHLKHLKQFRKLKYDFSEDQLQMMMMDF</sequence>
<evidence type="ECO:0000313" key="6">
    <source>
        <dbReference type="EMBL" id="KAE8262693.1"/>
    </source>
</evidence>
<gene>
    <name evidence="6" type="ORF">A4X09_0g7405</name>
</gene>
<comment type="similarity">
    <text evidence="1 4">Belongs to the AAA ATPase family.</text>
</comment>
<dbReference type="Gene3D" id="3.40.50.300">
    <property type="entry name" value="P-loop containing nucleotide triphosphate hydrolases"/>
    <property type="match status" value="1"/>
</dbReference>
<dbReference type="PANTHER" id="PTHR23077">
    <property type="entry name" value="AAA-FAMILY ATPASE"/>
    <property type="match status" value="1"/>
</dbReference>
<dbReference type="Proteomes" id="UP000078113">
    <property type="component" value="Unassembled WGS sequence"/>
</dbReference>
<proteinExistence type="inferred from homology"/>
<comment type="caution">
    <text evidence="6">The sequence shown here is derived from an EMBL/GenBank/DDBJ whole genome shotgun (WGS) entry which is preliminary data.</text>
</comment>
<evidence type="ECO:0000256" key="1">
    <source>
        <dbReference type="ARBA" id="ARBA00006914"/>
    </source>
</evidence>
<dbReference type="InterPro" id="IPR027417">
    <property type="entry name" value="P-loop_NTPase"/>
</dbReference>